<dbReference type="OrthoDB" id="9780724at2"/>
<feature type="domain" description="Reverse transcriptase" evidence="1">
    <location>
        <begin position="71"/>
        <end position="352"/>
    </location>
</feature>
<keyword evidence="2" id="KW-0808">Transferase</keyword>
<dbReference type="RefSeq" id="WP_012441930.1">
    <property type="nucleotide sequence ID" value="NC_010694.1"/>
</dbReference>
<name>B2VC03_ERWT9</name>
<dbReference type="STRING" id="465817.ETA_22150"/>
<gene>
    <name evidence="2" type="ordered locus">ETA_22150</name>
</gene>
<accession>B2VC03</accession>
<dbReference type="PROSITE" id="PS50878">
    <property type="entry name" value="RT_POL"/>
    <property type="match status" value="1"/>
</dbReference>
<dbReference type="NCBIfam" id="NF041748">
    <property type="entry name" value="Drt3b"/>
    <property type="match status" value="1"/>
</dbReference>
<dbReference type="InterPro" id="IPR000477">
    <property type="entry name" value="RT_dom"/>
</dbReference>
<dbReference type="Pfam" id="PF00078">
    <property type="entry name" value="RVT_1"/>
    <property type="match status" value="1"/>
</dbReference>
<evidence type="ECO:0000313" key="3">
    <source>
        <dbReference type="Proteomes" id="UP000001726"/>
    </source>
</evidence>
<reference evidence="2 3" key="1">
    <citation type="journal article" date="2008" name="Environ. Microbiol.">
        <title>The genome of Erwinia tasmaniensis strain Et1/99, a non-pathogenic bacterium in the genus Erwinia.</title>
        <authorList>
            <person name="Kube M."/>
            <person name="Migdoll A.M."/>
            <person name="Mueller I."/>
            <person name="Kuhl H."/>
            <person name="Beck A."/>
            <person name="Reinhardt R."/>
            <person name="Geider K."/>
        </authorList>
    </citation>
    <scope>NUCLEOTIDE SEQUENCE [LARGE SCALE GENOMIC DNA]</scope>
    <source>
        <strain evidence="3">DSM 17950 / CFBP 7177 / CIP 109463 / NCPPB 4357 / Et1/99</strain>
    </source>
</reference>
<keyword evidence="2" id="KW-0548">Nucleotidyltransferase</keyword>
<dbReference type="EMBL" id="CU468135">
    <property type="protein sequence ID" value="CAO97261.1"/>
    <property type="molecule type" value="Genomic_DNA"/>
</dbReference>
<organism evidence="2 3">
    <name type="scientific">Erwinia tasmaniensis (strain DSM 17950 / CFBP 7177 / CIP 109463 / NCPPB 4357 / Et1/99)</name>
    <dbReference type="NCBI Taxonomy" id="465817"/>
    <lineage>
        <taxon>Bacteria</taxon>
        <taxon>Pseudomonadati</taxon>
        <taxon>Pseudomonadota</taxon>
        <taxon>Gammaproteobacteria</taxon>
        <taxon>Enterobacterales</taxon>
        <taxon>Erwiniaceae</taxon>
        <taxon>Erwinia</taxon>
    </lineage>
</organism>
<dbReference type="KEGG" id="eta:ETA_22150"/>
<evidence type="ECO:0000259" key="1">
    <source>
        <dbReference type="PROSITE" id="PS50878"/>
    </source>
</evidence>
<protein>
    <submittedName>
        <fullName evidence="2">Probable RNA-directed DNA polymerase (Reverse transcriptase)</fullName>
    </submittedName>
</protein>
<dbReference type="Proteomes" id="UP000001726">
    <property type="component" value="Chromosome"/>
</dbReference>
<keyword evidence="3" id="KW-1185">Reference proteome</keyword>
<keyword evidence="2" id="KW-0695">RNA-directed DNA polymerase</keyword>
<evidence type="ECO:0000313" key="2">
    <source>
        <dbReference type="EMBL" id="CAO97261.1"/>
    </source>
</evidence>
<proteinExistence type="predicted"/>
<dbReference type="AlphaFoldDB" id="B2VC03"/>
<dbReference type="eggNOG" id="COG3344">
    <property type="taxonomic scope" value="Bacteria"/>
</dbReference>
<sequence length="669" mass="78405">MSIQTVKLDKKDYRRALLTDTSPSDAPIIFSNDGFYINSHLSNQSNGQYNPIVTFFRKIVAPKEDLNLPNDTVRVTKQSEQTYPLKFKIFKDERKLRTLSLIHPRSQYNYVGFYHRFASAITSLCSQSKLSIRAPVKIANSFYTKKKIVGKLAYKKTKIDTLDSEIWSKHASSFFSYKGYDRIYKLFENGEYITLEKKFNVMWSLDIANCFDSIYTHTISWAIKSKGFIKSNLNKGKQFGDELDSIMQRSNNNETNGIPIGAEFSRVFAELIFQNIDDCIVRKLEEVYQYKLKTHFEILRYVDDYFIFAINESVAERVHGIISDELGKYNLYLGDKKLSKIERPFLTNKSEMVIEAKKILTHFDENIFAKIDKNSDSASKINYIHRPDRLTKSTLDLIKSRCCETGDGYKNVAPYLLAALSKRIARIVEMYDHTNDHDDINKFHSAIIIIIKMMFFFHCIKPNVTSSNRIAKAIISVEEFYKINSQVHLDLFKDTVMHQIQNMRFYNSDVELRDGFTSIEKMNVILATSNFGPNFLMDQFQLNEALEKIKNYNYFFIISLLYYYKDHAVFSEKRIEVENIIKEKFEDGFDLDKSSEIAHLFLDVMSCKYISNTVRELLYRKFIAKFGIARNNQEINDDLTYLLTKYWFVKWDQLNNLNLLERKELRTGY</sequence>
<dbReference type="HOGENOM" id="CLU_020406_1_0_6"/>
<dbReference type="CDD" id="cd01646">
    <property type="entry name" value="RT_Bac_retron_I"/>
    <property type="match status" value="1"/>
</dbReference>
<dbReference type="GO" id="GO:0003964">
    <property type="term" value="F:RNA-directed DNA polymerase activity"/>
    <property type="evidence" value="ECO:0007669"/>
    <property type="project" value="UniProtKB-KW"/>
</dbReference>